<feature type="compositionally biased region" description="Basic and acidic residues" evidence="5">
    <location>
        <begin position="15"/>
        <end position="37"/>
    </location>
</feature>
<feature type="domain" description="Thioredoxin" evidence="6">
    <location>
        <begin position="111"/>
        <end position="269"/>
    </location>
</feature>
<name>A0A7R8W6M4_9CRUS</name>
<feature type="region of interest" description="Disordered" evidence="5">
    <location>
        <begin position="1"/>
        <end position="79"/>
    </location>
</feature>
<dbReference type="GO" id="GO:0045454">
    <property type="term" value="P:cell redox homeostasis"/>
    <property type="evidence" value="ECO:0007669"/>
    <property type="project" value="TreeGrafter"/>
</dbReference>
<sequence length="281" mass="31103">MRRGEEANAIYRGLNYDRRALSGNRREAGSSDHEKKTASNQRGRVPQKQAHHDAASMVTPRNTGTTKIVRPGTTPSPTRHQREVILINERPGARGVPATQGVRPRPPNTIPVIGKPAPYFKAPAVLGMEMKDLSLDDFKGKFLILMFYPADFTFVCPTEVIAFSDALDEFHKLNCEVVACSTDTQYSHLAWQQVARKEGGLGMVNMPLLSDRTQSISKSYGVLDEATGNSFRGLFIIDEKQRLRQIVVNDMGVGRDTLDTLRIVLTIQAADKGGYRSACDD</sequence>
<dbReference type="GO" id="GO:0005829">
    <property type="term" value="C:cytosol"/>
    <property type="evidence" value="ECO:0007669"/>
    <property type="project" value="TreeGrafter"/>
</dbReference>
<reference evidence="7" key="1">
    <citation type="submission" date="2020-11" db="EMBL/GenBank/DDBJ databases">
        <authorList>
            <person name="Tran Van P."/>
        </authorList>
    </citation>
    <scope>NUCLEOTIDE SEQUENCE</scope>
</reference>
<comment type="catalytic activity">
    <reaction evidence="4">
        <text>a hydroperoxide + [thioredoxin]-dithiol = an alcohol + [thioredoxin]-disulfide + H2O</text>
        <dbReference type="Rhea" id="RHEA:62620"/>
        <dbReference type="Rhea" id="RHEA-COMP:10698"/>
        <dbReference type="Rhea" id="RHEA-COMP:10700"/>
        <dbReference type="ChEBI" id="CHEBI:15377"/>
        <dbReference type="ChEBI" id="CHEBI:29950"/>
        <dbReference type="ChEBI" id="CHEBI:30879"/>
        <dbReference type="ChEBI" id="CHEBI:35924"/>
        <dbReference type="ChEBI" id="CHEBI:50058"/>
        <dbReference type="EC" id="1.11.1.24"/>
    </reaction>
</comment>
<dbReference type="InterPro" id="IPR000866">
    <property type="entry name" value="AhpC/TSA"/>
</dbReference>
<dbReference type="OrthoDB" id="185659at2759"/>
<dbReference type="AlphaFoldDB" id="A0A7R8W6M4"/>
<dbReference type="GO" id="GO:0006979">
    <property type="term" value="P:response to oxidative stress"/>
    <property type="evidence" value="ECO:0007669"/>
    <property type="project" value="TreeGrafter"/>
</dbReference>
<evidence type="ECO:0000259" key="6">
    <source>
        <dbReference type="PROSITE" id="PS51352"/>
    </source>
</evidence>
<accession>A0A7R8W6M4</accession>
<evidence type="ECO:0000313" key="7">
    <source>
        <dbReference type="EMBL" id="CAD7225321.1"/>
    </source>
</evidence>
<dbReference type="EC" id="1.11.1.24" evidence="2"/>
<dbReference type="CDD" id="cd03015">
    <property type="entry name" value="PRX_Typ2cys"/>
    <property type="match status" value="1"/>
</dbReference>
<dbReference type="GO" id="GO:0033554">
    <property type="term" value="P:cellular response to stress"/>
    <property type="evidence" value="ECO:0007669"/>
    <property type="project" value="TreeGrafter"/>
</dbReference>
<dbReference type="PROSITE" id="PS51352">
    <property type="entry name" value="THIOREDOXIN_2"/>
    <property type="match status" value="1"/>
</dbReference>
<evidence type="ECO:0000256" key="1">
    <source>
        <dbReference type="ARBA" id="ARBA00009796"/>
    </source>
</evidence>
<organism evidence="7">
    <name type="scientific">Cyprideis torosa</name>
    <dbReference type="NCBI Taxonomy" id="163714"/>
    <lineage>
        <taxon>Eukaryota</taxon>
        <taxon>Metazoa</taxon>
        <taxon>Ecdysozoa</taxon>
        <taxon>Arthropoda</taxon>
        <taxon>Crustacea</taxon>
        <taxon>Oligostraca</taxon>
        <taxon>Ostracoda</taxon>
        <taxon>Podocopa</taxon>
        <taxon>Podocopida</taxon>
        <taxon>Cytherocopina</taxon>
        <taxon>Cytheroidea</taxon>
        <taxon>Cytherideidae</taxon>
        <taxon>Cyprideis</taxon>
    </lineage>
</organism>
<evidence type="ECO:0000256" key="3">
    <source>
        <dbReference type="ARBA" id="ARBA00023002"/>
    </source>
</evidence>
<dbReference type="Pfam" id="PF00578">
    <property type="entry name" value="AhpC-TSA"/>
    <property type="match status" value="1"/>
</dbReference>
<dbReference type="InterPro" id="IPR013766">
    <property type="entry name" value="Thioredoxin_domain"/>
</dbReference>
<keyword evidence="3" id="KW-0560">Oxidoreductase</keyword>
<dbReference type="GO" id="GO:0042744">
    <property type="term" value="P:hydrogen peroxide catabolic process"/>
    <property type="evidence" value="ECO:0007669"/>
    <property type="project" value="TreeGrafter"/>
</dbReference>
<dbReference type="Gene3D" id="3.40.30.10">
    <property type="entry name" value="Glutaredoxin"/>
    <property type="match status" value="1"/>
</dbReference>
<dbReference type="PANTHER" id="PTHR10681">
    <property type="entry name" value="THIOREDOXIN PEROXIDASE"/>
    <property type="match status" value="1"/>
</dbReference>
<dbReference type="GO" id="GO:0008379">
    <property type="term" value="F:thioredoxin peroxidase activity"/>
    <property type="evidence" value="ECO:0007669"/>
    <property type="project" value="TreeGrafter"/>
</dbReference>
<dbReference type="EMBL" id="OB660551">
    <property type="protein sequence ID" value="CAD7225321.1"/>
    <property type="molecule type" value="Genomic_DNA"/>
</dbReference>
<evidence type="ECO:0000256" key="4">
    <source>
        <dbReference type="ARBA" id="ARBA00049091"/>
    </source>
</evidence>
<gene>
    <name evidence="7" type="ORF">CTOB1V02_LOCUS3266</name>
</gene>
<dbReference type="PANTHER" id="PTHR10681:SF128">
    <property type="entry name" value="THIOREDOXIN-DEPENDENT PEROXIDE REDUCTASE, MITOCHONDRIAL"/>
    <property type="match status" value="1"/>
</dbReference>
<proteinExistence type="inferred from homology"/>
<dbReference type="SUPFAM" id="SSF52833">
    <property type="entry name" value="Thioredoxin-like"/>
    <property type="match status" value="1"/>
</dbReference>
<evidence type="ECO:0000256" key="2">
    <source>
        <dbReference type="ARBA" id="ARBA00013017"/>
    </source>
</evidence>
<dbReference type="InterPro" id="IPR036249">
    <property type="entry name" value="Thioredoxin-like_sf"/>
</dbReference>
<comment type="similarity">
    <text evidence="1">Belongs to the peroxiredoxin family. AhpC/Prx1 subfamily.</text>
</comment>
<dbReference type="InterPro" id="IPR050217">
    <property type="entry name" value="Peroxiredoxin"/>
</dbReference>
<protein>
    <recommendedName>
        <fullName evidence="2">thioredoxin-dependent peroxiredoxin</fullName>
        <ecNumber evidence="2">1.11.1.24</ecNumber>
    </recommendedName>
</protein>
<evidence type="ECO:0000256" key="5">
    <source>
        <dbReference type="SAM" id="MobiDB-lite"/>
    </source>
</evidence>